<keyword evidence="2" id="KW-1133">Transmembrane helix</keyword>
<dbReference type="OrthoDB" id="3944567at2759"/>
<dbReference type="Proteomes" id="UP000800038">
    <property type="component" value="Unassembled WGS sequence"/>
</dbReference>
<feature type="compositionally biased region" description="Polar residues" evidence="1">
    <location>
        <begin position="245"/>
        <end position="256"/>
    </location>
</feature>
<gene>
    <name evidence="3" type="ORF">EJ02DRAFT_120007</name>
</gene>
<keyword evidence="4" id="KW-1185">Reference proteome</keyword>
<evidence type="ECO:0000313" key="4">
    <source>
        <dbReference type="Proteomes" id="UP000800038"/>
    </source>
</evidence>
<name>A0A6A5S753_9PLEO</name>
<proteinExistence type="predicted"/>
<protein>
    <submittedName>
        <fullName evidence="3">Uncharacterized protein</fullName>
    </submittedName>
</protein>
<keyword evidence="2" id="KW-0812">Transmembrane</keyword>
<feature type="compositionally biased region" description="Basic and acidic residues" evidence="1">
    <location>
        <begin position="536"/>
        <end position="553"/>
    </location>
</feature>
<reference evidence="3" key="1">
    <citation type="journal article" date="2020" name="Stud. Mycol.">
        <title>101 Dothideomycetes genomes: a test case for predicting lifestyles and emergence of pathogens.</title>
        <authorList>
            <person name="Haridas S."/>
            <person name="Albert R."/>
            <person name="Binder M."/>
            <person name="Bloem J."/>
            <person name="Labutti K."/>
            <person name="Salamov A."/>
            <person name="Andreopoulos B."/>
            <person name="Baker S."/>
            <person name="Barry K."/>
            <person name="Bills G."/>
            <person name="Bluhm B."/>
            <person name="Cannon C."/>
            <person name="Castanera R."/>
            <person name="Culley D."/>
            <person name="Daum C."/>
            <person name="Ezra D."/>
            <person name="Gonzalez J."/>
            <person name="Henrissat B."/>
            <person name="Kuo A."/>
            <person name="Liang C."/>
            <person name="Lipzen A."/>
            <person name="Lutzoni F."/>
            <person name="Magnuson J."/>
            <person name="Mondo S."/>
            <person name="Nolan M."/>
            <person name="Ohm R."/>
            <person name="Pangilinan J."/>
            <person name="Park H.-J."/>
            <person name="Ramirez L."/>
            <person name="Alfaro M."/>
            <person name="Sun H."/>
            <person name="Tritt A."/>
            <person name="Yoshinaga Y."/>
            <person name="Zwiers L.-H."/>
            <person name="Turgeon B."/>
            <person name="Goodwin S."/>
            <person name="Spatafora J."/>
            <person name="Crous P."/>
            <person name="Grigoriev I."/>
        </authorList>
    </citation>
    <scope>NUCLEOTIDE SEQUENCE</scope>
    <source>
        <strain evidence="3">CBS 161.51</strain>
    </source>
</reference>
<feature type="compositionally biased region" description="Basic and acidic residues" evidence="1">
    <location>
        <begin position="605"/>
        <end position="617"/>
    </location>
</feature>
<feature type="transmembrane region" description="Helical" evidence="2">
    <location>
        <begin position="116"/>
        <end position="137"/>
    </location>
</feature>
<keyword evidence="2" id="KW-0472">Membrane</keyword>
<evidence type="ECO:0000256" key="1">
    <source>
        <dbReference type="SAM" id="MobiDB-lite"/>
    </source>
</evidence>
<dbReference type="AlphaFoldDB" id="A0A6A5S753"/>
<organism evidence="3 4">
    <name type="scientific">Clathrospora elynae</name>
    <dbReference type="NCBI Taxonomy" id="706981"/>
    <lineage>
        <taxon>Eukaryota</taxon>
        <taxon>Fungi</taxon>
        <taxon>Dikarya</taxon>
        <taxon>Ascomycota</taxon>
        <taxon>Pezizomycotina</taxon>
        <taxon>Dothideomycetes</taxon>
        <taxon>Pleosporomycetidae</taxon>
        <taxon>Pleosporales</taxon>
        <taxon>Diademaceae</taxon>
        <taxon>Clathrospora</taxon>
    </lineage>
</organism>
<dbReference type="EMBL" id="ML976252">
    <property type="protein sequence ID" value="KAF1935609.1"/>
    <property type="molecule type" value="Genomic_DNA"/>
</dbReference>
<accession>A0A6A5S753</accession>
<feature type="region of interest" description="Disordered" evidence="1">
    <location>
        <begin position="519"/>
        <end position="627"/>
    </location>
</feature>
<feature type="compositionally biased region" description="Low complexity" evidence="1">
    <location>
        <begin position="519"/>
        <end position="529"/>
    </location>
</feature>
<evidence type="ECO:0000313" key="3">
    <source>
        <dbReference type="EMBL" id="KAF1935609.1"/>
    </source>
</evidence>
<evidence type="ECO:0000256" key="2">
    <source>
        <dbReference type="SAM" id="Phobius"/>
    </source>
</evidence>
<feature type="region of interest" description="Disordered" evidence="1">
    <location>
        <begin position="233"/>
        <end position="270"/>
    </location>
</feature>
<feature type="region of interest" description="Disordered" evidence="1">
    <location>
        <begin position="490"/>
        <end position="509"/>
    </location>
</feature>
<feature type="transmembrane region" description="Helical" evidence="2">
    <location>
        <begin position="33"/>
        <end position="58"/>
    </location>
</feature>
<feature type="region of interest" description="Disordered" evidence="1">
    <location>
        <begin position="404"/>
        <end position="478"/>
    </location>
</feature>
<sequence length="627" mass="67902">MAESESDSGISGVERLPKTVAINIKIKITRRQLTLIAITVLLNLLLWSSLICLATSIYQIVSDPKDMTNIAPVVLTSTSALATIAYAFIHTIFSLKQKIWERQQRHTSASKKTPYVAIHIVVSLCVLWLLTSGWNMITVARRPTCLDEAPGLQEWEFGLTCQINRVGIAFAAIALTVSCTQFCVLAVVNRPFEAHLFNYGYHQPADLQPTPPTSQRPSPARYDALERCPCGRRRSVSTHRSTTSNFTNTGVDTINLSTSPPPPTISAPSPVRSLGSDIFTSSVAPPPIPSAFIASKHKSSKETLPPMFYPSMSHKALTRPPRIPGLVATSGFAPLSIPAQYPASTWRAIHPSNPPCMSPASRSFPHLPSAGFPYHNRYSRSSISLTRPHRLSYASPADNEACSLRSWSTGPEGRASPLTGADETSRKATPNQILYAILNGTPIPGTTNSNDRAAGRPMRTASAPDVTVGAQPPPPPNRMAMGWKTQLTDPYTSQRQGTEAGDLPGATTAPTKIVKLVPSSSSGFLGSFSPDTSPDDDAKSPQRELEKELDARIVARKPLPGGRSRSVDPIRQSSAPTVAEAAAAMVNKMPSDLKMHKSRATSAEEDGKRRKLFKEVKNMPLPRINLL</sequence>
<feature type="transmembrane region" description="Helical" evidence="2">
    <location>
        <begin position="70"/>
        <end position="95"/>
    </location>
</feature>